<name>A0A9N7UNP2_PLEPL</name>
<feature type="region of interest" description="Disordered" evidence="1">
    <location>
        <begin position="1"/>
        <end position="36"/>
    </location>
</feature>
<proteinExistence type="predicted"/>
<dbReference type="EMBL" id="CADEAL010001819">
    <property type="protein sequence ID" value="CAB1435847.1"/>
    <property type="molecule type" value="Genomic_DNA"/>
</dbReference>
<organism evidence="3 4">
    <name type="scientific">Pleuronectes platessa</name>
    <name type="common">European plaice</name>
    <dbReference type="NCBI Taxonomy" id="8262"/>
    <lineage>
        <taxon>Eukaryota</taxon>
        <taxon>Metazoa</taxon>
        <taxon>Chordata</taxon>
        <taxon>Craniata</taxon>
        <taxon>Vertebrata</taxon>
        <taxon>Euteleostomi</taxon>
        <taxon>Actinopterygii</taxon>
        <taxon>Neopterygii</taxon>
        <taxon>Teleostei</taxon>
        <taxon>Neoteleostei</taxon>
        <taxon>Acanthomorphata</taxon>
        <taxon>Carangaria</taxon>
        <taxon>Pleuronectiformes</taxon>
        <taxon>Pleuronectoidei</taxon>
        <taxon>Pleuronectidae</taxon>
        <taxon>Pleuronectes</taxon>
    </lineage>
</organism>
<keyword evidence="4" id="KW-1185">Reference proteome</keyword>
<evidence type="ECO:0000313" key="4">
    <source>
        <dbReference type="Proteomes" id="UP001153269"/>
    </source>
</evidence>
<feature type="compositionally biased region" description="Polar residues" evidence="1">
    <location>
        <begin position="89"/>
        <end position="100"/>
    </location>
</feature>
<dbReference type="AlphaFoldDB" id="A0A9N7UNP2"/>
<evidence type="ECO:0000256" key="1">
    <source>
        <dbReference type="SAM" id="MobiDB-lite"/>
    </source>
</evidence>
<evidence type="ECO:0000259" key="2">
    <source>
        <dbReference type="Pfam" id="PF25600"/>
    </source>
</evidence>
<accession>A0A9N7UNP2</accession>
<dbReference type="Proteomes" id="UP001153269">
    <property type="component" value="Unassembled WGS sequence"/>
</dbReference>
<comment type="caution">
    <text evidence="3">The sequence shown here is derived from an EMBL/GenBank/DDBJ whole genome shotgun (WGS) entry which is preliminary data.</text>
</comment>
<evidence type="ECO:0000313" key="3">
    <source>
        <dbReference type="EMBL" id="CAB1435847.1"/>
    </source>
</evidence>
<gene>
    <name evidence="3" type="ORF">PLEPLA_LOCUS23886</name>
</gene>
<feature type="domain" description="TRIM8/14/16/25/29/45/65 coiled-coil region" evidence="2">
    <location>
        <begin position="34"/>
        <end position="76"/>
    </location>
</feature>
<dbReference type="InterPro" id="IPR058030">
    <property type="entry name" value="TRIM8/14/16/25/29/45/65_CC"/>
</dbReference>
<feature type="region of interest" description="Disordered" evidence="1">
    <location>
        <begin position="76"/>
        <end position="100"/>
    </location>
</feature>
<protein>
    <recommendedName>
        <fullName evidence="2">TRIM8/14/16/25/29/45/65 coiled-coil region domain-containing protein</fullName>
    </recommendedName>
</protein>
<sequence length="100" mass="11512">MDEHKDHDTVSAAAERTERQRELGLRRQTIQQRVQDTEKDMKLLQQEEEAVNGSADKAVEDSEEIFTELIRLLEKRPSTEAARRHRGSQPVSTQLGTLRT</sequence>
<dbReference type="Pfam" id="PF25600">
    <property type="entry name" value="TRIM_CC"/>
    <property type="match status" value="1"/>
</dbReference>
<reference evidence="3" key="1">
    <citation type="submission" date="2020-03" db="EMBL/GenBank/DDBJ databases">
        <authorList>
            <person name="Weist P."/>
        </authorList>
    </citation>
    <scope>NUCLEOTIDE SEQUENCE</scope>
</reference>
<feature type="compositionally biased region" description="Basic and acidic residues" evidence="1">
    <location>
        <begin position="1"/>
        <end position="25"/>
    </location>
</feature>